<proteinExistence type="inferred from homology"/>
<dbReference type="InterPro" id="IPR003877">
    <property type="entry name" value="SPRY_dom"/>
</dbReference>
<dbReference type="CDD" id="cd05713">
    <property type="entry name" value="IgV_MOG_like"/>
    <property type="match status" value="1"/>
</dbReference>
<keyword evidence="7" id="KW-0393">Immunoglobulin domain</keyword>
<evidence type="ECO:0000259" key="10">
    <source>
        <dbReference type="PROSITE" id="PS50835"/>
    </source>
</evidence>
<reference evidence="11 12" key="1">
    <citation type="submission" date="2024-08" db="EMBL/GenBank/DDBJ databases">
        <title>The draft genome of Apodemus speciosus.</title>
        <authorList>
            <person name="Nabeshima K."/>
            <person name="Suzuki S."/>
            <person name="Onuma M."/>
        </authorList>
    </citation>
    <scope>NUCLEOTIDE SEQUENCE [LARGE SCALE GENOMIC DNA]</scope>
    <source>
        <strain evidence="11">IB14-021</strain>
    </source>
</reference>
<accession>A0ABQ0FNX9</accession>
<dbReference type="InterPro" id="IPR053896">
    <property type="entry name" value="BTN3A2-like_Ig-C"/>
</dbReference>
<comment type="subcellular location">
    <subcellularLocation>
        <location evidence="1">Membrane</location>
        <topology evidence="1">Single-pass type I membrane protein</topology>
    </subcellularLocation>
</comment>
<evidence type="ECO:0000256" key="6">
    <source>
        <dbReference type="ARBA" id="ARBA00023136"/>
    </source>
</evidence>
<keyword evidence="3" id="KW-0812">Transmembrane</keyword>
<dbReference type="InterPro" id="IPR050504">
    <property type="entry name" value="IgSF_BTN/MOG"/>
</dbReference>
<protein>
    <submittedName>
        <fullName evidence="11">Butyrophilin-like protein 1</fullName>
    </submittedName>
</protein>
<evidence type="ECO:0000256" key="3">
    <source>
        <dbReference type="ARBA" id="ARBA00022692"/>
    </source>
</evidence>
<comment type="similarity">
    <text evidence="2">Belongs to the immunoglobulin superfamily. BTN/MOG family.</text>
</comment>
<evidence type="ECO:0000256" key="4">
    <source>
        <dbReference type="ARBA" id="ARBA00022729"/>
    </source>
</evidence>
<dbReference type="PANTHER" id="PTHR24100:SF134">
    <property type="entry name" value="BUTYROPHILIN-LIKE PROTEIN 1"/>
    <property type="match status" value="1"/>
</dbReference>
<name>A0ABQ0FNX9_APOSI</name>
<keyword evidence="5" id="KW-1133">Transmembrane helix</keyword>
<evidence type="ECO:0000256" key="8">
    <source>
        <dbReference type="SAM" id="MobiDB-lite"/>
    </source>
</evidence>
<dbReference type="Gene3D" id="2.60.40.10">
    <property type="entry name" value="Immunoglobulins"/>
    <property type="match status" value="2"/>
</dbReference>
<evidence type="ECO:0000313" key="12">
    <source>
        <dbReference type="Proteomes" id="UP001623349"/>
    </source>
</evidence>
<gene>
    <name evidence="11" type="ORF">APTSU1_001617200</name>
</gene>
<dbReference type="SMART" id="SM00449">
    <property type="entry name" value="SPRY"/>
    <property type="match status" value="1"/>
</dbReference>
<dbReference type="SUPFAM" id="SSF49899">
    <property type="entry name" value="Concanavalin A-like lectins/glucanases"/>
    <property type="match status" value="1"/>
</dbReference>
<evidence type="ECO:0000256" key="7">
    <source>
        <dbReference type="ARBA" id="ARBA00023319"/>
    </source>
</evidence>
<dbReference type="InterPro" id="IPR013320">
    <property type="entry name" value="ConA-like_dom_sf"/>
</dbReference>
<dbReference type="PROSITE" id="PS50188">
    <property type="entry name" value="B302_SPRY"/>
    <property type="match status" value="1"/>
</dbReference>
<dbReference type="Gene3D" id="2.60.120.920">
    <property type="match status" value="1"/>
</dbReference>
<dbReference type="Proteomes" id="UP001623349">
    <property type="component" value="Unassembled WGS sequence"/>
</dbReference>
<feature type="compositionally biased region" description="Basic and acidic residues" evidence="8">
    <location>
        <begin position="304"/>
        <end position="320"/>
    </location>
</feature>
<dbReference type="PRINTS" id="PR01407">
    <property type="entry name" value="BUTYPHLNCDUF"/>
</dbReference>
<dbReference type="InterPro" id="IPR001870">
    <property type="entry name" value="B30.2/SPRY"/>
</dbReference>
<dbReference type="Pfam" id="PF22705">
    <property type="entry name" value="C2-set_3"/>
    <property type="match status" value="1"/>
</dbReference>
<dbReference type="InterPro" id="IPR013783">
    <property type="entry name" value="Ig-like_fold"/>
</dbReference>
<evidence type="ECO:0000256" key="2">
    <source>
        <dbReference type="ARBA" id="ARBA00007591"/>
    </source>
</evidence>
<dbReference type="InterPro" id="IPR007110">
    <property type="entry name" value="Ig-like_dom"/>
</dbReference>
<evidence type="ECO:0000256" key="5">
    <source>
        <dbReference type="ARBA" id="ARBA00022989"/>
    </source>
</evidence>
<comment type="caution">
    <text evidence="11">The sequence shown here is derived from an EMBL/GenBank/DDBJ whole genome shotgun (WGS) entry which is preliminary data.</text>
</comment>
<dbReference type="InterPro" id="IPR003599">
    <property type="entry name" value="Ig_sub"/>
</dbReference>
<dbReference type="PANTHER" id="PTHR24100">
    <property type="entry name" value="BUTYROPHILIN"/>
    <property type="match status" value="1"/>
</dbReference>
<feature type="domain" description="Ig-like" evidence="10">
    <location>
        <begin position="133"/>
        <end position="219"/>
    </location>
</feature>
<dbReference type="SMART" id="SM00406">
    <property type="entry name" value="IGv"/>
    <property type="match status" value="1"/>
</dbReference>
<dbReference type="InterPro" id="IPR043136">
    <property type="entry name" value="B30.2/SPRY_sf"/>
</dbReference>
<dbReference type="Pfam" id="PF07686">
    <property type="entry name" value="V-set"/>
    <property type="match status" value="1"/>
</dbReference>
<feature type="domain" description="Ig-like" evidence="10">
    <location>
        <begin position="28"/>
        <end position="121"/>
    </location>
</feature>
<evidence type="ECO:0000256" key="1">
    <source>
        <dbReference type="ARBA" id="ARBA00004479"/>
    </source>
</evidence>
<evidence type="ECO:0000259" key="9">
    <source>
        <dbReference type="PROSITE" id="PS50188"/>
    </source>
</evidence>
<dbReference type="InterPro" id="IPR013106">
    <property type="entry name" value="Ig_V-set"/>
</dbReference>
<dbReference type="Pfam" id="PF00622">
    <property type="entry name" value="SPRY"/>
    <property type="match status" value="1"/>
</dbReference>
<dbReference type="PROSITE" id="PS50835">
    <property type="entry name" value="IG_LIKE"/>
    <property type="match status" value="2"/>
</dbReference>
<organism evidence="11 12">
    <name type="scientific">Apodemus speciosus</name>
    <name type="common">Large Japanese field mouse</name>
    <dbReference type="NCBI Taxonomy" id="105296"/>
    <lineage>
        <taxon>Eukaryota</taxon>
        <taxon>Metazoa</taxon>
        <taxon>Chordata</taxon>
        <taxon>Craniata</taxon>
        <taxon>Vertebrata</taxon>
        <taxon>Euteleostomi</taxon>
        <taxon>Mammalia</taxon>
        <taxon>Eutheria</taxon>
        <taxon>Euarchontoglires</taxon>
        <taxon>Glires</taxon>
        <taxon>Rodentia</taxon>
        <taxon>Myomorpha</taxon>
        <taxon>Muroidea</taxon>
        <taxon>Muridae</taxon>
        <taxon>Murinae</taxon>
        <taxon>Apodemus</taxon>
    </lineage>
</organism>
<evidence type="ECO:0000313" key="11">
    <source>
        <dbReference type="EMBL" id="GAB1300934.1"/>
    </source>
</evidence>
<feature type="region of interest" description="Disordered" evidence="8">
    <location>
        <begin position="302"/>
        <end position="330"/>
    </location>
</feature>
<dbReference type="InterPro" id="IPR003879">
    <property type="entry name" value="Butyrophylin_SPRY"/>
</dbReference>
<dbReference type="EMBL" id="BAAFST010000017">
    <property type="protein sequence ID" value="GAB1300934.1"/>
    <property type="molecule type" value="Genomic_DNA"/>
</dbReference>
<keyword evidence="4" id="KW-0732">Signal</keyword>
<keyword evidence="12" id="KW-1185">Reference proteome</keyword>
<feature type="domain" description="B30.2/SPRY" evidence="9">
    <location>
        <begin position="271"/>
        <end position="467"/>
    </location>
</feature>
<sequence length="467" mass="53120">MGVSEETSVEVSWFYVKGPAEPITVLLGTDATLPCQLFPEQSAAHMHIRWYRAQLTPAVLVFHDGQEQGEVQMPEYWGRTQMVRHAIDTGSVALQIQQVQASDDGLYHCQFTDGFTSREVSMELRVIGLGSAPLVRMTGPENGGIRVSCSSNGWFPKPRVQWRDTIRDTLLSSSESQTQDRDGLFRVEASLLVTDRAIGNVVCSIQNPIYGQEKSKAILLPGLATWKEHQVKKKEMKKWSKEHEEMLQMKKETKKALKIRDDLQADLDQRKALYKKDWKKALLYPDWRKELFQLAPVMINHEMPNQDKSDPKAEGNRGEDTADPSAGSSRVDHNVITLSQEGFMLGRYYWEVDVEDTEEWTLGVYELSAQDASATDSLRIFRVLEKKGDGYRALAFCSQDISLEEPLPLKTRPLKIAIFLDQEDNDLSFYNMTDETHIFSFAQVTFLGSIYPYFKRNSMAFSPTAQP</sequence>
<dbReference type="SMART" id="SM00409">
    <property type="entry name" value="IG"/>
    <property type="match status" value="1"/>
</dbReference>
<keyword evidence="6" id="KW-0472">Membrane</keyword>
<dbReference type="InterPro" id="IPR036179">
    <property type="entry name" value="Ig-like_dom_sf"/>
</dbReference>
<dbReference type="SUPFAM" id="SSF48726">
    <property type="entry name" value="Immunoglobulin"/>
    <property type="match status" value="2"/>
</dbReference>